<sequence length="130" mass="13317">MSVSNINRTFTTAAAAALLVTLLFIASFTIAAPVPSPAPHSIAEPHSIADKLFKIVGKASAYLVAPILPRPLIAGIQDVDRHAVTGAPPKYNDRGLLYQVGTVVGTVGSTVGPDSRVAGAVEGTEETTGL</sequence>
<proteinExistence type="predicted"/>
<protein>
    <submittedName>
        <fullName evidence="2">Uncharacterized protein</fullName>
    </submittedName>
</protein>
<feature type="chain" id="PRO_5040407503" evidence="1">
    <location>
        <begin position="32"/>
        <end position="130"/>
    </location>
</feature>
<dbReference type="EMBL" id="JAHRHY010000001">
    <property type="protein sequence ID" value="KAG9072987.1"/>
    <property type="molecule type" value="Genomic_DNA"/>
</dbReference>
<name>A0A9P8C028_9FUNG</name>
<accession>A0A9P8C028</accession>
<comment type="caution">
    <text evidence="2">The sequence shown here is derived from an EMBL/GenBank/DDBJ whole genome shotgun (WGS) entry which is preliminary data.</text>
</comment>
<evidence type="ECO:0000256" key="1">
    <source>
        <dbReference type="SAM" id="SignalP"/>
    </source>
</evidence>
<dbReference type="AlphaFoldDB" id="A0A9P8C028"/>
<gene>
    <name evidence="2" type="ORF">KI688_000768</name>
</gene>
<keyword evidence="3" id="KW-1185">Reference proteome</keyword>
<evidence type="ECO:0000313" key="3">
    <source>
        <dbReference type="Proteomes" id="UP000707451"/>
    </source>
</evidence>
<organism evidence="2 3">
    <name type="scientific">Linnemannia hyalina</name>
    <dbReference type="NCBI Taxonomy" id="64524"/>
    <lineage>
        <taxon>Eukaryota</taxon>
        <taxon>Fungi</taxon>
        <taxon>Fungi incertae sedis</taxon>
        <taxon>Mucoromycota</taxon>
        <taxon>Mortierellomycotina</taxon>
        <taxon>Mortierellomycetes</taxon>
        <taxon>Mortierellales</taxon>
        <taxon>Mortierellaceae</taxon>
        <taxon>Linnemannia</taxon>
    </lineage>
</organism>
<reference evidence="2" key="1">
    <citation type="submission" date="2021-06" db="EMBL/GenBank/DDBJ databases">
        <title>Genome Sequence of Mortierella hyaline Strain SCG-10, a Cold-Adapted, Nitrate-Reducing Fungus Isolated from Soil in Minnesota, USA.</title>
        <authorList>
            <person name="Aldossari N."/>
        </authorList>
    </citation>
    <scope>NUCLEOTIDE SEQUENCE</scope>
    <source>
        <strain evidence="2">SCG-10</strain>
    </source>
</reference>
<feature type="signal peptide" evidence="1">
    <location>
        <begin position="1"/>
        <end position="31"/>
    </location>
</feature>
<dbReference type="Proteomes" id="UP000707451">
    <property type="component" value="Unassembled WGS sequence"/>
</dbReference>
<keyword evidence="1" id="KW-0732">Signal</keyword>
<evidence type="ECO:0000313" key="2">
    <source>
        <dbReference type="EMBL" id="KAG9072987.1"/>
    </source>
</evidence>